<accession>A0A699PYN6</accession>
<feature type="region of interest" description="Disordered" evidence="1">
    <location>
        <begin position="1"/>
        <end position="40"/>
    </location>
</feature>
<proteinExistence type="predicted"/>
<comment type="caution">
    <text evidence="2">The sequence shown here is derived from an EMBL/GenBank/DDBJ whole genome shotgun (WGS) entry which is preliminary data.</text>
</comment>
<dbReference type="AlphaFoldDB" id="A0A699PYN6"/>
<dbReference type="EMBL" id="BKCJ010965080">
    <property type="protein sequence ID" value="GFC55396.1"/>
    <property type="molecule type" value="Genomic_DNA"/>
</dbReference>
<organism evidence="2">
    <name type="scientific">Tanacetum cinerariifolium</name>
    <name type="common">Dalmatian daisy</name>
    <name type="synonym">Chrysanthemum cinerariifolium</name>
    <dbReference type="NCBI Taxonomy" id="118510"/>
    <lineage>
        <taxon>Eukaryota</taxon>
        <taxon>Viridiplantae</taxon>
        <taxon>Streptophyta</taxon>
        <taxon>Embryophyta</taxon>
        <taxon>Tracheophyta</taxon>
        <taxon>Spermatophyta</taxon>
        <taxon>Magnoliopsida</taxon>
        <taxon>eudicotyledons</taxon>
        <taxon>Gunneridae</taxon>
        <taxon>Pentapetalae</taxon>
        <taxon>asterids</taxon>
        <taxon>campanulids</taxon>
        <taxon>Asterales</taxon>
        <taxon>Asteraceae</taxon>
        <taxon>Asteroideae</taxon>
        <taxon>Anthemideae</taxon>
        <taxon>Anthemidinae</taxon>
        <taxon>Tanacetum</taxon>
    </lineage>
</organism>
<gene>
    <name evidence="2" type="ORF">Tci_827366</name>
</gene>
<reference evidence="2" key="1">
    <citation type="journal article" date="2019" name="Sci. Rep.">
        <title>Draft genome of Tanacetum cinerariifolium, the natural source of mosquito coil.</title>
        <authorList>
            <person name="Yamashiro T."/>
            <person name="Shiraishi A."/>
            <person name="Satake H."/>
            <person name="Nakayama K."/>
        </authorList>
    </citation>
    <scope>NUCLEOTIDE SEQUENCE</scope>
</reference>
<feature type="non-terminal residue" evidence="2">
    <location>
        <position position="1"/>
    </location>
</feature>
<evidence type="ECO:0000313" key="2">
    <source>
        <dbReference type="EMBL" id="GFC55396.1"/>
    </source>
</evidence>
<feature type="compositionally biased region" description="Basic and acidic residues" evidence="1">
    <location>
        <begin position="25"/>
        <end position="34"/>
    </location>
</feature>
<name>A0A699PYN6_TANCI</name>
<evidence type="ECO:0000256" key="1">
    <source>
        <dbReference type="SAM" id="MobiDB-lite"/>
    </source>
</evidence>
<protein>
    <submittedName>
        <fullName evidence="2">Uncharacterized protein</fullName>
    </submittedName>
</protein>
<sequence length="58" mass="6523">GFPIPIEDGDVKRFPGENEGEDEDGSQKRDEDYGKYNPRIPQPVAIANNACKEYKVLL</sequence>